<gene>
    <name evidence="1" type="ORF">D0Z08_24730</name>
</gene>
<comment type="caution">
    <text evidence="1">The sequence shown here is derived from an EMBL/GenBank/DDBJ whole genome shotgun (WGS) entry which is preliminary data.</text>
</comment>
<dbReference type="Proteomes" id="UP000283644">
    <property type="component" value="Unassembled WGS sequence"/>
</dbReference>
<organism evidence="1 2">
    <name type="scientific">Nocardioides immobilis</name>
    <dbReference type="NCBI Taxonomy" id="2049295"/>
    <lineage>
        <taxon>Bacteria</taxon>
        <taxon>Bacillati</taxon>
        <taxon>Actinomycetota</taxon>
        <taxon>Actinomycetes</taxon>
        <taxon>Propionibacteriales</taxon>
        <taxon>Nocardioidaceae</taxon>
        <taxon>Nocardioides</taxon>
    </lineage>
</organism>
<sequence>MYVKPDDPRLLPISLRSELLAAGESDRSLARAIRTGSLERPRRGAYVDGELWRSMTDEERYAVRCRAAYRQAEAEVFLSHASSLPLLDGPLWGLELGDAHLTRFDGKAGRRQARIRQHCGAVSDGDVVSAHGTRFSSPMRSALEVTMVGSVESGLVVANHFLHRGDFTLAQLQERYDGAMTRWPFSLKTDLVVRLADPRIESVGESRTFHFLWAWHFPRPDPQFKVYDNGLLVARLDFALPEHHVWIEFDGKVKYQGSLRDGDDVTAVVLREKRREERIAEITGWRCLRITWADLANPARLAARLRNLIDSVARSRRPR</sequence>
<name>A0A417XVE9_9ACTN</name>
<dbReference type="EMBL" id="QXGH01000033">
    <property type="protein sequence ID" value="RHW24326.1"/>
    <property type="molecule type" value="Genomic_DNA"/>
</dbReference>
<evidence type="ECO:0008006" key="3">
    <source>
        <dbReference type="Google" id="ProtNLM"/>
    </source>
</evidence>
<reference evidence="1 2" key="1">
    <citation type="submission" date="2018-09" db="EMBL/GenBank/DDBJ databases">
        <title>Genome sequencing of Nocardioides immobilis CCTCC AB 2017083 for comparison to Nocardioides silvaticus.</title>
        <authorList>
            <person name="Li C."/>
            <person name="Wang G."/>
        </authorList>
    </citation>
    <scope>NUCLEOTIDE SEQUENCE [LARGE SCALE GENOMIC DNA]</scope>
    <source>
        <strain evidence="1 2">CCTCC AB 2017083</strain>
    </source>
</reference>
<evidence type="ECO:0000313" key="2">
    <source>
        <dbReference type="Proteomes" id="UP000283644"/>
    </source>
</evidence>
<dbReference type="AlphaFoldDB" id="A0A417XVE9"/>
<protein>
    <recommendedName>
        <fullName evidence="3">Type IV toxin-antitoxin system AbiEi family antitoxin domain-containing protein</fullName>
    </recommendedName>
</protein>
<accession>A0A417XVE9</accession>
<proteinExistence type="predicted"/>
<keyword evidence="2" id="KW-1185">Reference proteome</keyword>
<evidence type="ECO:0000313" key="1">
    <source>
        <dbReference type="EMBL" id="RHW24326.1"/>
    </source>
</evidence>